<keyword evidence="2 7" id="KW-0699">rRNA-binding</keyword>
<evidence type="ECO:0000256" key="8">
    <source>
        <dbReference type="RuleBase" id="RU003699"/>
    </source>
</evidence>
<feature type="domain" description="Small ribosomal subunit protein uS4 N-terminal" evidence="10">
    <location>
        <begin position="4"/>
        <end position="95"/>
    </location>
</feature>
<evidence type="ECO:0000256" key="3">
    <source>
        <dbReference type="ARBA" id="ARBA00022884"/>
    </source>
</evidence>
<dbReference type="InterPro" id="IPR005709">
    <property type="entry name" value="Ribosomal_uS4_bac-type"/>
</dbReference>
<dbReference type="PANTHER" id="PTHR11831">
    <property type="entry name" value="30S 40S RIBOSOMAL PROTEIN"/>
    <property type="match status" value="1"/>
</dbReference>
<evidence type="ECO:0000256" key="2">
    <source>
        <dbReference type="ARBA" id="ARBA00022730"/>
    </source>
</evidence>
<evidence type="ECO:0000259" key="10">
    <source>
        <dbReference type="SMART" id="SM01390"/>
    </source>
</evidence>
<gene>
    <name evidence="7" type="primary">rpsD</name>
    <name evidence="11" type="ORF">UX45_C0004G0015</name>
</gene>
<dbReference type="PANTHER" id="PTHR11831:SF4">
    <property type="entry name" value="SMALL RIBOSOMAL SUBUNIT PROTEIN US4M"/>
    <property type="match status" value="1"/>
</dbReference>
<sequence>MASKMKISCKMCRREGVSLCGKDHCALKRRHFPPGVHGPKYLKHRPRLSGYGLQLREKQKAKRLYGILEKQFVRYVEEASSRKGNTAEFLVQVLESRLDNVIYRLGLGKTRRQARQMVSHGFIMVNGKSVDIPSFRVQIGDEIKIKDSKIQKGVTKENLDGIQKHETPKWLSFDSTTTTGKITAIPEGEDLRQVFDPTLIVEFYSR</sequence>
<comment type="caution">
    <text evidence="11">The sequence shown here is derived from an EMBL/GenBank/DDBJ whole genome shotgun (WGS) entry which is preliminary data.</text>
</comment>
<dbReference type="GO" id="GO:0015935">
    <property type="term" value="C:small ribosomal subunit"/>
    <property type="evidence" value="ECO:0007669"/>
    <property type="project" value="InterPro"/>
</dbReference>
<dbReference type="PATRIC" id="fig|1619001.3.peg.281"/>
<dbReference type="InterPro" id="IPR001912">
    <property type="entry name" value="Ribosomal_uS4_N"/>
</dbReference>
<name>A0A0G1PMN4_9BACT</name>
<dbReference type="EMBL" id="LCMG01000004">
    <property type="protein sequence ID" value="KKU34064.1"/>
    <property type="molecule type" value="Genomic_DNA"/>
</dbReference>
<evidence type="ECO:0000256" key="6">
    <source>
        <dbReference type="ARBA" id="ARBA00035254"/>
    </source>
</evidence>
<dbReference type="Gene3D" id="1.10.1050.10">
    <property type="entry name" value="Ribosomal Protein S4 Delta 41, Chain A, domain 1"/>
    <property type="match status" value="1"/>
</dbReference>
<dbReference type="Gene3D" id="3.10.290.10">
    <property type="entry name" value="RNA-binding S4 domain"/>
    <property type="match status" value="1"/>
</dbReference>
<dbReference type="Pfam" id="PF00163">
    <property type="entry name" value="Ribosomal_S4"/>
    <property type="match status" value="1"/>
</dbReference>
<evidence type="ECO:0000256" key="4">
    <source>
        <dbReference type="ARBA" id="ARBA00022980"/>
    </source>
</evidence>
<dbReference type="SMART" id="SM01390">
    <property type="entry name" value="Ribosomal_S4"/>
    <property type="match status" value="1"/>
</dbReference>
<comment type="function">
    <text evidence="7">One of the primary rRNA binding proteins, it binds directly to 16S rRNA where it nucleates assembly of the body of the 30S subunit.</text>
</comment>
<comment type="subunit">
    <text evidence="7">Part of the 30S ribosomal subunit. Contacts protein S5. The interaction surface between S4 and S5 is involved in control of translational fidelity.</text>
</comment>
<dbReference type="GO" id="GO:0003735">
    <property type="term" value="F:structural constituent of ribosome"/>
    <property type="evidence" value="ECO:0007669"/>
    <property type="project" value="InterPro"/>
</dbReference>
<feature type="domain" description="RNA-binding S4" evidence="9">
    <location>
        <begin position="96"/>
        <end position="160"/>
    </location>
</feature>
<protein>
    <recommendedName>
        <fullName evidence="6 7">Small ribosomal subunit protein uS4</fullName>
    </recommendedName>
</protein>
<dbReference type="SUPFAM" id="SSF55174">
    <property type="entry name" value="Alpha-L RNA-binding motif"/>
    <property type="match status" value="1"/>
</dbReference>
<dbReference type="GO" id="GO:0006412">
    <property type="term" value="P:translation"/>
    <property type="evidence" value="ECO:0007669"/>
    <property type="project" value="UniProtKB-UniRule"/>
</dbReference>
<evidence type="ECO:0000259" key="9">
    <source>
        <dbReference type="SMART" id="SM00363"/>
    </source>
</evidence>
<dbReference type="PROSITE" id="PS50889">
    <property type="entry name" value="S4"/>
    <property type="match status" value="1"/>
</dbReference>
<dbReference type="NCBIfam" id="TIGR01017">
    <property type="entry name" value="rpsD_bact"/>
    <property type="match status" value="1"/>
</dbReference>
<keyword evidence="4 7" id="KW-0689">Ribosomal protein</keyword>
<dbReference type="InterPro" id="IPR002942">
    <property type="entry name" value="S4_RNA-bd"/>
</dbReference>
<dbReference type="AlphaFoldDB" id="A0A0G1PMN4"/>
<dbReference type="Proteomes" id="UP000034705">
    <property type="component" value="Unassembled WGS sequence"/>
</dbReference>
<dbReference type="Pfam" id="PF01479">
    <property type="entry name" value="S4"/>
    <property type="match status" value="1"/>
</dbReference>
<accession>A0A0G1PMN4</accession>
<comment type="similarity">
    <text evidence="1 7 8">Belongs to the universal ribosomal protein uS4 family.</text>
</comment>
<dbReference type="HAMAP" id="MF_01306_B">
    <property type="entry name" value="Ribosomal_uS4_B"/>
    <property type="match status" value="1"/>
</dbReference>
<dbReference type="FunFam" id="3.10.290.10:FF:000001">
    <property type="entry name" value="30S ribosomal protein S4"/>
    <property type="match status" value="1"/>
</dbReference>
<reference evidence="11 12" key="1">
    <citation type="journal article" date="2015" name="Nature">
        <title>rRNA introns, odd ribosomes, and small enigmatic genomes across a large radiation of phyla.</title>
        <authorList>
            <person name="Brown C.T."/>
            <person name="Hug L.A."/>
            <person name="Thomas B.C."/>
            <person name="Sharon I."/>
            <person name="Castelle C.J."/>
            <person name="Singh A."/>
            <person name="Wilkins M.J."/>
            <person name="Williams K.H."/>
            <person name="Banfield J.F."/>
        </authorList>
    </citation>
    <scope>NUCLEOTIDE SEQUENCE [LARGE SCALE GENOMIC DNA]</scope>
</reference>
<dbReference type="InterPro" id="IPR018079">
    <property type="entry name" value="Ribosomal_uS4_CS"/>
</dbReference>
<evidence type="ECO:0000256" key="5">
    <source>
        <dbReference type="ARBA" id="ARBA00023274"/>
    </source>
</evidence>
<dbReference type="SMART" id="SM00363">
    <property type="entry name" value="S4"/>
    <property type="match status" value="1"/>
</dbReference>
<dbReference type="GO" id="GO:0042274">
    <property type="term" value="P:ribosomal small subunit biogenesis"/>
    <property type="evidence" value="ECO:0007669"/>
    <property type="project" value="TreeGrafter"/>
</dbReference>
<dbReference type="GO" id="GO:0019843">
    <property type="term" value="F:rRNA binding"/>
    <property type="evidence" value="ECO:0007669"/>
    <property type="project" value="UniProtKB-UniRule"/>
</dbReference>
<comment type="function">
    <text evidence="7">With S5 and S12 plays an important role in translational accuracy.</text>
</comment>
<evidence type="ECO:0000313" key="11">
    <source>
        <dbReference type="EMBL" id="KKU34064.1"/>
    </source>
</evidence>
<evidence type="ECO:0000313" key="12">
    <source>
        <dbReference type="Proteomes" id="UP000034705"/>
    </source>
</evidence>
<dbReference type="InterPro" id="IPR036986">
    <property type="entry name" value="S4_RNA-bd_sf"/>
</dbReference>
<evidence type="ECO:0000256" key="7">
    <source>
        <dbReference type="HAMAP-Rule" id="MF_01306"/>
    </source>
</evidence>
<keyword evidence="3 7" id="KW-0694">RNA-binding</keyword>
<dbReference type="InterPro" id="IPR022801">
    <property type="entry name" value="Ribosomal_uS4"/>
</dbReference>
<proteinExistence type="inferred from homology"/>
<dbReference type="NCBIfam" id="NF003717">
    <property type="entry name" value="PRK05327.1"/>
    <property type="match status" value="1"/>
</dbReference>
<evidence type="ECO:0000256" key="1">
    <source>
        <dbReference type="ARBA" id="ARBA00007465"/>
    </source>
</evidence>
<dbReference type="CDD" id="cd00165">
    <property type="entry name" value="S4"/>
    <property type="match status" value="1"/>
</dbReference>
<keyword evidence="5 7" id="KW-0687">Ribonucleoprotein</keyword>
<dbReference type="PROSITE" id="PS00632">
    <property type="entry name" value="RIBOSOMAL_S4"/>
    <property type="match status" value="1"/>
</dbReference>
<organism evidence="11 12">
    <name type="scientific">Candidatus Uhrbacteria bacterium GW2011_GWF2_46_218</name>
    <dbReference type="NCBI Taxonomy" id="1619001"/>
    <lineage>
        <taxon>Bacteria</taxon>
        <taxon>Candidatus Uhriibacteriota</taxon>
    </lineage>
</organism>